<sequence length="222" mass="23355">MKKHFLLLASFALSSFVFAQSSSPSFGLRGGVSYAGLSGQAMNSLQGLINFSAGAVTASNHTGFFGGGYANIPLAENVSIEPAVYYSQKGYELNGTFSLKGADFLSAGAKASLNTSYIDVPVLAKVNLNGLQLFAGPQASYLVGAKLRTTAGALGFNIVDNTTDAKNQFNPWDFALAGGVGYQFANGFNITAAYDHGLSKVDKGQSFDSYNRAFKIGLGFRF</sequence>
<dbReference type="EMBL" id="CP042433">
    <property type="protein sequence ID" value="QEC54499.1"/>
    <property type="molecule type" value="Genomic_DNA"/>
</dbReference>
<organism evidence="3 4">
    <name type="scientific">Flavisolibacter ginsenosidimutans</name>
    <dbReference type="NCBI Taxonomy" id="661481"/>
    <lineage>
        <taxon>Bacteria</taxon>
        <taxon>Pseudomonadati</taxon>
        <taxon>Bacteroidota</taxon>
        <taxon>Chitinophagia</taxon>
        <taxon>Chitinophagales</taxon>
        <taxon>Chitinophagaceae</taxon>
        <taxon>Flavisolibacter</taxon>
    </lineage>
</organism>
<evidence type="ECO:0000313" key="3">
    <source>
        <dbReference type="EMBL" id="QEC54499.1"/>
    </source>
</evidence>
<proteinExistence type="predicted"/>
<feature type="domain" description="Outer membrane protein beta-barrel" evidence="2">
    <location>
        <begin position="18"/>
        <end position="201"/>
    </location>
</feature>
<dbReference type="OrthoDB" id="947434at2"/>
<evidence type="ECO:0000313" key="4">
    <source>
        <dbReference type="Proteomes" id="UP000321204"/>
    </source>
</evidence>
<dbReference type="Pfam" id="PF13568">
    <property type="entry name" value="OMP_b-brl_2"/>
    <property type="match status" value="1"/>
</dbReference>
<feature type="chain" id="PRO_5022819681" evidence="1">
    <location>
        <begin position="20"/>
        <end position="222"/>
    </location>
</feature>
<feature type="signal peptide" evidence="1">
    <location>
        <begin position="1"/>
        <end position="19"/>
    </location>
</feature>
<accession>A0A5B8UEF5</accession>
<dbReference type="AlphaFoldDB" id="A0A5B8UEF5"/>
<keyword evidence="4" id="KW-1185">Reference proteome</keyword>
<evidence type="ECO:0000256" key="1">
    <source>
        <dbReference type="SAM" id="SignalP"/>
    </source>
</evidence>
<dbReference type="KEGG" id="fgg:FSB75_00820"/>
<dbReference type="Proteomes" id="UP000321204">
    <property type="component" value="Chromosome"/>
</dbReference>
<keyword evidence="1" id="KW-0732">Signal</keyword>
<protein>
    <submittedName>
        <fullName evidence="3">PorT family protein</fullName>
    </submittedName>
</protein>
<evidence type="ECO:0000259" key="2">
    <source>
        <dbReference type="Pfam" id="PF13568"/>
    </source>
</evidence>
<reference evidence="3 4" key="1">
    <citation type="journal article" date="2015" name="Int. J. Syst. Evol. Microbiol.">
        <title>Flavisolibacter ginsenosidimutans sp. nov., with ginsenoside-converting activity isolated from soil used for cultivating ginseng.</title>
        <authorList>
            <person name="Zhao Y."/>
            <person name="Liu Q."/>
            <person name="Kang M.S."/>
            <person name="Jin F."/>
            <person name="Yu H."/>
            <person name="Im W.T."/>
        </authorList>
    </citation>
    <scope>NUCLEOTIDE SEQUENCE [LARGE SCALE GENOMIC DNA]</scope>
    <source>
        <strain evidence="3 4">Gsoil 636</strain>
    </source>
</reference>
<gene>
    <name evidence="3" type="ORF">FSB75_00820</name>
</gene>
<name>A0A5B8UEF5_9BACT</name>
<dbReference type="InterPro" id="IPR025665">
    <property type="entry name" value="Beta-barrel_OMP_2"/>
</dbReference>
<dbReference type="RefSeq" id="WP_146781483.1">
    <property type="nucleotide sequence ID" value="NZ_BAABIO010000006.1"/>
</dbReference>